<feature type="region of interest" description="Disordered" evidence="1">
    <location>
        <begin position="139"/>
        <end position="158"/>
    </location>
</feature>
<feature type="region of interest" description="Disordered" evidence="1">
    <location>
        <begin position="392"/>
        <end position="421"/>
    </location>
</feature>
<evidence type="ECO:0000256" key="1">
    <source>
        <dbReference type="SAM" id="MobiDB-lite"/>
    </source>
</evidence>
<name>A0A914YKX2_9BILA</name>
<dbReference type="Proteomes" id="UP000887577">
    <property type="component" value="Unplaced"/>
</dbReference>
<feature type="region of interest" description="Disordered" evidence="1">
    <location>
        <begin position="314"/>
        <end position="355"/>
    </location>
</feature>
<feature type="region of interest" description="Disordered" evidence="1">
    <location>
        <begin position="209"/>
        <end position="241"/>
    </location>
</feature>
<sequence>MAPTSSAGSGGMATPEEITQSIEPDTLDIPYRDRKRRSSQARIVTAEQSVEIKKTPQSESIDGIQRGDIVEITTKTTLTTKEAKEESKTVKQAFHGGEASGIVELVRRDSQKKKAAKHVKEPTEKAANLVSELKAEEAQAKIKGRRTHSPASSVRLNVSEPGKVKVAEKTVITAPPQKEKTSKTFAIAETVKAEKNIKFGTKAARLSFEADKPEDEQNAFGVHSDAKTSAATNKAVKEPKLEKKDVSAEFEFVEHPEETSITQTTAALKKVKKTTHPPKSESSEIEADFEWIEPEEAAADFTRSASEKRKLAKTLKEAKNRQTSTETALEAKGRNESASFTSAKEAETAEKRVKAPKSENIAVKNLLEAVVVADAAELTTKEKIREDIKMKQNLKQKKKQKLFNQMKAKQKQAIKQQHQNL</sequence>
<proteinExistence type="predicted"/>
<keyword evidence="2" id="KW-1185">Reference proteome</keyword>
<feature type="compositionally biased region" description="Low complexity" evidence="1">
    <location>
        <begin position="402"/>
        <end position="421"/>
    </location>
</feature>
<protein>
    <submittedName>
        <fullName evidence="3">Uncharacterized protein</fullName>
    </submittedName>
</protein>
<evidence type="ECO:0000313" key="3">
    <source>
        <dbReference type="WBParaSite" id="PSU_v2.g20183.t1"/>
    </source>
</evidence>
<dbReference type="WBParaSite" id="PSU_v2.g20183.t1">
    <property type="protein sequence ID" value="PSU_v2.g20183.t1"/>
    <property type="gene ID" value="PSU_v2.g20183"/>
</dbReference>
<accession>A0A914YKX2</accession>
<reference evidence="3" key="1">
    <citation type="submission" date="2022-11" db="UniProtKB">
        <authorList>
            <consortium name="WormBaseParasite"/>
        </authorList>
    </citation>
    <scope>IDENTIFICATION</scope>
</reference>
<feature type="region of interest" description="Disordered" evidence="1">
    <location>
        <begin position="256"/>
        <end position="290"/>
    </location>
</feature>
<feature type="region of interest" description="Disordered" evidence="1">
    <location>
        <begin position="1"/>
        <end position="66"/>
    </location>
</feature>
<dbReference type="AlphaFoldDB" id="A0A914YKX2"/>
<feature type="compositionally biased region" description="Basic residues" evidence="1">
    <location>
        <begin position="392"/>
        <end position="401"/>
    </location>
</feature>
<feature type="compositionally biased region" description="Basic and acidic residues" evidence="1">
    <location>
        <begin position="344"/>
        <end position="355"/>
    </location>
</feature>
<evidence type="ECO:0000313" key="2">
    <source>
        <dbReference type="Proteomes" id="UP000887577"/>
    </source>
</evidence>
<organism evidence="2 3">
    <name type="scientific">Panagrolaimus superbus</name>
    <dbReference type="NCBI Taxonomy" id="310955"/>
    <lineage>
        <taxon>Eukaryota</taxon>
        <taxon>Metazoa</taxon>
        <taxon>Ecdysozoa</taxon>
        <taxon>Nematoda</taxon>
        <taxon>Chromadorea</taxon>
        <taxon>Rhabditida</taxon>
        <taxon>Tylenchina</taxon>
        <taxon>Panagrolaimomorpha</taxon>
        <taxon>Panagrolaimoidea</taxon>
        <taxon>Panagrolaimidae</taxon>
        <taxon>Panagrolaimus</taxon>
    </lineage>
</organism>